<dbReference type="HOGENOM" id="CLU_164560_2_0_6"/>
<dbReference type="STRING" id="349521.HCH_00193"/>
<evidence type="ECO:0000313" key="2">
    <source>
        <dbReference type="Proteomes" id="UP000000238"/>
    </source>
</evidence>
<protein>
    <recommendedName>
        <fullName evidence="3">ABM domain-containing protein</fullName>
    </recommendedName>
</protein>
<dbReference type="eggNOG" id="ENOG5033AN3">
    <property type="taxonomic scope" value="Bacteria"/>
</dbReference>
<name>Q2SQG4_HAHCH</name>
<evidence type="ECO:0008006" key="3">
    <source>
        <dbReference type="Google" id="ProtNLM"/>
    </source>
</evidence>
<dbReference type="OrthoDB" id="7859710at2"/>
<dbReference type="AlphaFoldDB" id="Q2SQG4"/>
<sequence length="106" mass="11871">MSQIVELVTFKLLPSADKGAFAQASEGVNAFVRDREGFLYRSLCENPKENSWTDIVYWRDMDAAKQAGEMFMTSELTRGFMSYIDPTSVTMRHLQVANDSGCSTTA</sequence>
<dbReference type="Proteomes" id="UP000000238">
    <property type="component" value="Chromosome"/>
</dbReference>
<reference evidence="1 2" key="1">
    <citation type="journal article" date="2005" name="Nucleic Acids Res.">
        <title>Genomic blueprint of Hahella chejuensis, a marine microbe producing an algicidal agent.</title>
        <authorList>
            <person name="Jeong H."/>
            <person name="Yim J.H."/>
            <person name="Lee C."/>
            <person name="Choi S.-H."/>
            <person name="Park Y.K."/>
            <person name="Yoon S.H."/>
            <person name="Hur C.-G."/>
            <person name="Kang H.-Y."/>
            <person name="Kim D."/>
            <person name="Lee H.H."/>
            <person name="Park K.H."/>
            <person name="Park S.-H."/>
            <person name="Park H.-S."/>
            <person name="Lee H.K."/>
            <person name="Oh T.K."/>
            <person name="Kim J.F."/>
        </authorList>
    </citation>
    <scope>NUCLEOTIDE SEQUENCE [LARGE SCALE GENOMIC DNA]</scope>
    <source>
        <strain evidence="1 2">KCTC 2396</strain>
    </source>
</reference>
<dbReference type="RefSeq" id="WP_011394187.1">
    <property type="nucleotide sequence ID" value="NC_007645.1"/>
</dbReference>
<proteinExistence type="predicted"/>
<gene>
    <name evidence="1" type="ordered locus">HCH_00193</name>
</gene>
<dbReference type="KEGG" id="hch:HCH_00193"/>
<dbReference type="SUPFAM" id="SSF54909">
    <property type="entry name" value="Dimeric alpha+beta barrel"/>
    <property type="match status" value="1"/>
</dbReference>
<dbReference type="InterPro" id="IPR011008">
    <property type="entry name" value="Dimeric_a/b-barrel"/>
</dbReference>
<evidence type="ECO:0000313" key="1">
    <source>
        <dbReference type="EMBL" id="ABC27110.1"/>
    </source>
</evidence>
<keyword evidence="2" id="KW-1185">Reference proteome</keyword>
<dbReference type="EMBL" id="CP000155">
    <property type="protein sequence ID" value="ABC27110.1"/>
    <property type="molecule type" value="Genomic_DNA"/>
</dbReference>
<accession>Q2SQG4</accession>
<organism evidence="1 2">
    <name type="scientific">Hahella chejuensis (strain KCTC 2396)</name>
    <dbReference type="NCBI Taxonomy" id="349521"/>
    <lineage>
        <taxon>Bacteria</taxon>
        <taxon>Pseudomonadati</taxon>
        <taxon>Pseudomonadota</taxon>
        <taxon>Gammaproteobacteria</taxon>
        <taxon>Oceanospirillales</taxon>
        <taxon>Hahellaceae</taxon>
        <taxon>Hahella</taxon>
    </lineage>
</organism>